<reference evidence="1" key="1">
    <citation type="journal article" date="2015" name="Nature">
        <title>Complex archaea that bridge the gap between prokaryotes and eukaryotes.</title>
        <authorList>
            <person name="Spang A."/>
            <person name="Saw J.H."/>
            <person name="Jorgensen S.L."/>
            <person name="Zaremba-Niedzwiedzka K."/>
            <person name="Martijn J."/>
            <person name="Lind A.E."/>
            <person name="van Eijk R."/>
            <person name="Schleper C."/>
            <person name="Guy L."/>
            <person name="Ettema T.J."/>
        </authorList>
    </citation>
    <scope>NUCLEOTIDE SEQUENCE</scope>
</reference>
<proteinExistence type="predicted"/>
<name>A0A0F9SGC1_9ZZZZ</name>
<gene>
    <name evidence="1" type="ORF">LCGC14_0457020</name>
</gene>
<organism evidence="1">
    <name type="scientific">marine sediment metagenome</name>
    <dbReference type="NCBI Taxonomy" id="412755"/>
    <lineage>
        <taxon>unclassified sequences</taxon>
        <taxon>metagenomes</taxon>
        <taxon>ecological metagenomes</taxon>
    </lineage>
</organism>
<comment type="caution">
    <text evidence="1">The sequence shown here is derived from an EMBL/GenBank/DDBJ whole genome shotgun (WGS) entry which is preliminary data.</text>
</comment>
<protein>
    <submittedName>
        <fullName evidence="1">Uncharacterized protein</fullName>
    </submittedName>
</protein>
<accession>A0A0F9SGC1</accession>
<dbReference type="AlphaFoldDB" id="A0A0F9SGC1"/>
<evidence type="ECO:0000313" key="1">
    <source>
        <dbReference type="EMBL" id="KKN67915.1"/>
    </source>
</evidence>
<sequence>MSAIQEPWVWEPPCPSRFEHAREQWLKDKIEEICSQIIIHGEDADKDVYDLLWIHIEDNIEKYTEEPSYE</sequence>
<dbReference type="EMBL" id="LAZR01000463">
    <property type="protein sequence ID" value="KKN67915.1"/>
    <property type="molecule type" value="Genomic_DNA"/>
</dbReference>